<dbReference type="SUPFAM" id="SSF52540">
    <property type="entry name" value="P-loop containing nucleoside triphosphate hydrolases"/>
    <property type="match status" value="1"/>
</dbReference>
<feature type="domain" description="ABC transporter" evidence="6">
    <location>
        <begin position="4"/>
        <end position="237"/>
    </location>
</feature>
<evidence type="ECO:0000256" key="4">
    <source>
        <dbReference type="ARBA" id="ARBA00022840"/>
    </source>
</evidence>
<protein>
    <submittedName>
        <fullName evidence="7">Branched-chain amino acid transport system ATP-binding protein</fullName>
    </submittedName>
</protein>
<organism evidence="7 8">
    <name type="scientific">Actinomadura mexicana</name>
    <dbReference type="NCBI Taxonomy" id="134959"/>
    <lineage>
        <taxon>Bacteria</taxon>
        <taxon>Bacillati</taxon>
        <taxon>Actinomycetota</taxon>
        <taxon>Actinomycetes</taxon>
        <taxon>Streptosporangiales</taxon>
        <taxon>Thermomonosporaceae</taxon>
        <taxon>Actinomadura</taxon>
    </lineage>
</organism>
<dbReference type="InterPro" id="IPR017871">
    <property type="entry name" value="ABC_transporter-like_CS"/>
</dbReference>
<dbReference type="InterPro" id="IPR003593">
    <property type="entry name" value="AAA+_ATPase"/>
</dbReference>
<proteinExistence type="inferred from homology"/>
<dbReference type="AlphaFoldDB" id="A0A238ULP3"/>
<dbReference type="GO" id="GO:0015658">
    <property type="term" value="F:branched-chain amino acid transmembrane transporter activity"/>
    <property type="evidence" value="ECO:0007669"/>
    <property type="project" value="TreeGrafter"/>
</dbReference>
<dbReference type="PROSITE" id="PS00211">
    <property type="entry name" value="ABC_TRANSPORTER_1"/>
    <property type="match status" value="1"/>
</dbReference>
<dbReference type="GO" id="GO:0015807">
    <property type="term" value="P:L-amino acid transport"/>
    <property type="evidence" value="ECO:0007669"/>
    <property type="project" value="TreeGrafter"/>
</dbReference>
<sequence>MTLLELVDVRAGYGGMPVLHGVDLRVGAREIVAVVGPNAAGKSTLVRTIARLLPLQGGTIRVDGRDVTRSAPNHVAREGVACVPQEANVFGDLTIEDNLKISTMALPRALRAQTRDHLYDLFPRLVERRQARARTLSGGERQMLAVAGAMALRPRLLILDEPTSGMAPMVIADLVERIVRARDNDGVAILWVIGESAKQIVPHLDRAYVLHAGQVVDEFDRTRLADEGAIADAFLGVGRGEASTG</sequence>
<evidence type="ECO:0000256" key="5">
    <source>
        <dbReference type="ARBA" id="ARBA00022970"/>
    </source>
</evidence>
<dbReference type="SMART" id="SM00382">
    <property type="entry name" value="AAA"/>
    <property type="match status" value="1"/>
</dbReference>
<keyword evidence="5" id="KW-0029">Amino-acid transport</keyword>
<dbReference type="PROSITE" id="PS50893">
    <property type="entry name" value="ABC_TRANSPORTER_2"/>
    <property type="match status" value="1"/>
</dbReference>
<dbReference type="Gene3D" id="3.40.50.300">
    <property type="entry name" value="P-loop containing nucleotide triphosphate hydrolases"/>
    <property type="match status" value="1"/>
</dbReference>
<dbReference type="EMBL" id="FZNP01000001">
    <property type="protein sequence ID" value="SNR22891.1"/>
    <property type="molecule type" value="Genomic_DNA"/>
</dbReference>
<dbReference type="InterPro" id="IPR003439">
    <property type="entry name" value="ABC_transporter-like_ATP-bd"/>
</dbReference>
<keyword evidence="2" id="KW-0813">Transport</keyword>
<name>A0A238ULP3_9ACTN</name>
<dbReference type="GO" id="GO:0005524">
    <property type="term" value="F:ATP binding"/>
    <property type="evidence" value="ECO:0007669"/>
    <property type="project" value="UniProtKB-KW"/>
</dbReference>
<dbReference type="Proteomes" id="UP000198420">
    <property type="component" value="Unassembled WGS sequence"/>
</dbReference>
<accession>A0A238ULP3</accession>
<reference evidence="8" key="1">
    <citation type="submission" date="2017-06" db="EMBL/GenBank/DDBJ databases">
        <authorList>
            <person name="Varghese N."/>
            <person name="Submissions S."/>
        </authorList>
    </citation>
    <scope>NUCLEOTIDE SEQUENCE [LARGE SCALE GENOMIC DNA]</scope>
    <source>
        <strain evidence="8">DSM 44485</strain>
    </source>
</reference>
<evidence type="ECO:0000313" key="8">
    <source>
        <dbReference type="Proteomes" id="UP000198420"/>
    </source>
</evidence>
<dbReference type="RefSeq" id="WP_089309516.1">
    <property type="nucleotide sequence ID" value="NZ_FZNP01000001.1"/>
</dbReference>
<evidence type="ECO:0000256" key="3">
    <source>
        <dbReference type="ARBA" id="ARBA00022741"/>
    </source>
</evidence>
<keyword evidence="3" id="KW-0547">Nucleotide-binding</keyword>
<keyword evidence="4 7" id="KW-0067">ATP-binding</keyword>
<evidence type="ECO:0000259" key="6">
    <source>
        <dbReference type="PROSITE" id="PS50893"/>
    </source>
</evidence>
<dbReference type="InterPro" id="IPR052156">
    <property type="entry name" value="BCAA_Transport_ATP-bd_LivF"/>
</dbReference>
<evidence type="ECO:0000313" key="7">
    <source>
        <dbReference type="EMBL" id="SNR22891.1"/>
    </source>
</evidence>
<keyword evidence="8" id="KW-1185">Reference proteome</keyword>
<dbReference type="OrthoDB" id="5179231at2"/>
<evidence type="ECO:0000256" key="1">
    <source>
        <dbReference type="ARBA" id="ARBA00005417"/>
    </source>
</evidence>
<comment type="similarity">
    <text evidence="1">Belongs to the ABC transporter superfamily.</text>
</comment>
<dbReference type="Pfam" id="PF00005">
    <property type="entry name" value="ABC_tran"/>
    <property type="match status" value="1"/>
</dbReference>
<dbReference type="PANTHER" id="PTHR43820:SF4">
    <property type="entry name" value="HIGH-AFFINITY BRANCHED-CHAIN AMINO ACID TRANSPORT ATP-BINDING PROTEIN LIVF"/>
    <property type="match status" value="1"/>
</dbReference>
<dbReference type="GO" id="GO:0016887">
    <property type="term" value="F:ATP hydrolysis activity"/>
    <property type="evidence" value="ECO:0007669"/>
    <property type="project" value="InterPro"/>
</dbReference>
<gene>
    <name evidence="7" type="ORF">SAMN06265355_10164</name>
</gene>
<dbReference type="CDD" id="cd03224">
    <property type="entry name" value="ABC_TM1139_LivF_branched"/>
    <property type="match status" value="1"/>
</dbReference>
<dbReference type="InterPro" id="IPR027417">
    <property type="entry name" value="P-loop_NTPase"/>
</dbReference>
<dbReference type="PANTHER" id="PTHR43820">
    <property type="entry name" value="HIGH-AFFINITY BRANCHED-CHAIN AMINO ACID TRANSPORT ATP-BINDING PROTEIN LIVF"/>
    <property type="match status" value="1"/>
</dbReference>
<evidence type="ECO:0000256" key="2">
    <source>
        <dbReference type="ARBA" id="ARBA00022448"/>
    </source>
</evidence>